<dbReference type="InterPro" id="IPR036514">
    <property type="entry name" value="SGNH_hydro_sf"/>
</dbReference>
<dbReference type="SUPFAM" id="SSF52266">
    <property type="entry name" value="SGNH hydrolase"/>
    <property type="match status" value="1"/>
</dbReference>
<proteinExistence type="predicted"/>
<feature type="domain" description="GSCFA" evidence="1">
    <location>
        <begin position="26"/>
        <end position="262"/>
    </location>
</feature>
<reference evidence="2 3" key="1">
    <citation type="journal article" date="2020" name="Microbiome">
        <title>Single-cell genomics of uncultured bacteria reveals dietary fiber responders in the mouse gut microbiota.</title>
        <authorList>
            <person name="Chijiiwa R."/>
            <person name="Hosokawa M."/>
            <person name="Kogawa M."/>
            <person name="Nishikawa Y."/>
            <person name="Ide K."/>
            <person name="Sakanashi C."/>
            <person name="Takahashi K."/>
            <person name="Takeyama H."/>
        </authorList>
    </citation>
    <scope>NUCLEOTIDE SEQUENCE [LARGE SCALE GENOMIC DNA]</scope>
    <source>
        <strain evidence="2">IMSAGC_001</strain>
    </source>
</reference>
<dbReference type="InterPro" id="IPR014982">
    <property type="entry name" value="GSCFA"/>
</dbReference>
<evidence type="ECO:0000313" key="2">
    <source>
        <dbReference type="EMBL" id="GFH87302.1"/>
    </source>
</evidence>
<dbReference type="GO" id="GO:0016788">
    <property type="term" value="F:hydrolase activity, acting on ester bonds"/>
    <property type="evidence" value="ECO:0007669"/>
    <property type="project" value="UniProtKB-ARBA"/>
</dbReference>
<evidence type="ECO:0000259" key="1">
    <source>
        <dbReference type="Pfam" id="PF08885"/>
    </source>
</evidence>
<sequence length="333" mass="38817">MENRMNFQTSVELPAGLPPVSHADHILLMGSCFSENIGALLVDAKFRLNQNPFGILYNPLSILSALREIEMKKEYTEKELFAYRGLWHSPMHHGSFSTSTPEKTLQNINDRLQQAFQTMQQLDWLMLTFGTAYVYEQKETGKVVANCHKLPENNFNRRLLLADEIVDEYTSLIISLAARNPNLKILFTVSPIRHIRDGMHANQLSKSTLLLAIDRLQQLFPQHVFYFPSYEIVLDELRDYRFYADDMLHPSPLAVRYLWGRFSETFFSVDTKQIMAEIEDVRRDLAHKPFHPGSEAYQRFLGQIVLKIERLIGKYPYLDFQKETELCHMRLNP</sequence>
<dbReference type="Proteomes" id="UP000491181">
    <property type="component" value="Unassembled WGS sequence"/>
</dbReference>
<dbReference type="Gene3D" id="3.40.50.1110">
    <property type="entry name" value="SGNH hydrolase"/>
    <property type="match status" value="1"/>
</dbReference>
<comment type="caution">
    <text evidence="2">The sequence shown here is derived from an EMBL/GenBank/DDBJ whole genome shotgun (WGS) entry which is preliminary data.</text>
</comment>
<evidence type="ECO:0000313" key="3">
    <source>
        <dbReference type="Proteomes" id="UP000491181"/>
    </source>
</evidence>
<organism evidence="2 3">
    <name type="scientific">Bacteroides acidifaciens</name>
    <dbReference type="NCBI Taxonomy" id="85831"/>
    <lineage>
        <taxon>Bacteria</taxon>
        <taxon>Pseudomonadati</taxon>
        <taxon>Bacteroidota</taxon>
        <taxon>Bacteroidia</taxon>
        <taxon>Bacteroidales</taxon>
        <taxon>Bacteroidaceae</taxon>
        <taxon>Bacteroides</taxon>
    </lineage>
</organism>
<dbReference type="EMBL" id="BLLS01000087">
    <property type="protein sequence ID" value="GFH87302.1"/>
    <property type="molecule type" value="Genomic_DNA"/>
</dbReference>
<dbReference type="AlphaFoldDB" id="A0A7J0A583"/>
<accession>A0A7J0A583</accession>
<protein>
    <recommendedName>
        <fullName evidence="1">GSCFA domain-containing protein</fullName>
    </recommendedName>
</protein>
<name>A0A7J0A583_9BACE</name>
<dbReference type="Pfam" id="PF08885">
    <property type="entry name" value="GSCFA"/>
    <property type="match status" value="1"/>
</dbReference>
<gene>
    <name evidence="2" type="ORF">IMSAGC001_02727</name>
</gene>